<dbReference type="PROSITE" id="PS51724">
    <property type="entry name" value="SPOR"/>
    <property type="match status" value="1"/>
</dbReference>
<dbReference type="PANTHER" id="PTHR34183">
    <property type="entry name" value="ENDOLYTIC PEPTIDOGLYCAN TRANSGLYCOSYLASE RLPA"/>
    <property type="match status" value="1"/>
</dbReference>
<dbReference type="InterPro" id="IPR034718">
    <property type="entry name" value="RlpA"/>
</dbReference>
<dbReference type="HAMAP" id="MF_02071">
    <property type="entry name" value="RlpA"/>
    <property type="match status" value="1"/>
</dbReference>
<name>A0A0K6IH22_9GAMM</name>
<evidence type="ECO:0000256" key="4">
    <source>
        <dbReference type="HAMAP-Rule" id="MF_02071"/>
    </source>
</evidence>
<dbReference type="OrthoDB" id="9779128at2"/>
<dbReference type="InterPro" id="IPR036680">
    <property type="entry name" value="SPOR-like_sf"/>
</dbReference>
<evidence type="ECO:0000256" key="1">
    <source>
        <dbReference type="ARBA" id="ARBA00022729"/>
    </source>
</evidence>
<keyword evidence="3 4" id="KW-0961">Cell wall biogenesis/degradation</keyword>
<dbReference type="InterPro" id="IPR009009">
    <property type="entry name" value="RlpA-like_DPBB"/>
</dbReference>
<dbReference type="GO" id="GO:0009279">
    <property type="term" value="C:cell outer membrane"/>
    <property type="evidence" value="ECO:0007669"/>
    <property type="project" value="TreeGrafter"/>
</dbReference>
<evidence type="ECO:0000256" key="2">
    <source>
        <dbReference type="ARBA" id="ARBA00023239"/>
    </source>
</evidence>
<dbReference type="SUPFAM" id="SSF110997">
    <property type="entry name" value="Sporulation related repeat"/>
    <property type="match status" value="1"/>
</dbReference>
<dbReference type="EC" id="4.2.2.-" evidence="4"/>
<evidence type="ECO:0000313" key="7">
    <source>
        <dbReference type="EMBL" id="CUB02378.1"/>
    </source>
</evidence>
<dbReference type="GO" id="GO:0005886">
    <property type="term" value="C:plasma membrane"/>
    <property type="evidence" value="ECO:0007669"/>
    <property type="project" value="UniProtKB-SubCell"/>
</dbReference>
<dbReference type="InterPro" id="IPR012997">
    <property type="entry name" value="RplA"/>
</dbReference>
<proteinExistence type="inferred from homology"/>
<dbReference type="InterPro" id="IPR036908">
    <property type="entry name" value="RlpA-like_sf"/>
</dbReference>
<dbReference type="EMBL" id="CYHG01000001">
    <property type="protein sequence ID" value="CUB02378.1"/>
    <property type="molecule type" value="Genomic_DNA"/>
</dbReference>
<keyword evidence="1" id="KW-0732">Signal</keyword>
<dbReference type="AlphaFoldDB" id="A0A0K6IH22"/>
<dbReference type="RefSeq" id="WP_055461348.1">
    <property type="nucleotide sequence ID" value="NZ_CYHG01000001.1"/>
</dbReference>
<evidence type="ECO:0000259" key="6">
    <source>
        <dbReference type="PROSITE" id="PS51724"/>
    </source>
</evidence>
<evidence type="ECO:0000256" key="3">
    <source>
        <dbReference type="ARBA" id="ARBA00023316"/>
    </source>
</evidence>
<keyword evidence="8" id="KW-1185">Reference proteome</keyword>
<protein>
    <recommendedName>
        <fullName evidence="4">Endolytic peptidoglycan transglycosylase RlpA</fullName>
        <ecNumber evidence="4">4.2.2.-</ecNumber>
    </recommendedName>
</protein>
<dbReference type="CDD" id="cd22268">
    <property type="entry name" value="DPBB_RlpA-like"/>
    <property type="match status" value="1"/>
</dbReference>
<dbReference type="Gene3D" id="3.30.70.1070">
    <property type="entry name" value="Sporulation related repeat"/>
    <property type="match status" value="1"/>
</dbReference>
<keyword evidence="4" id="KW-0472">Membrane</keyword>
<dbReference type="GO" id="GO:0042834">
    <property type="term" value="F:peptidoglycan binding"/>
    <property type="evidence" value="ECO:0007669"/>
    <property type="project" value="InterPro"/>
</dbReference>
<comment type="subcellular location">
    <subcellularLocation>
        <location evidence="4">Cell membrane</location>
        <topology evidence="4">Lipid-anchor</topology>
    </subcellularLocation>
</comment>
<dbReference type="GO" id="GO:0000270">
    <property type="term" value="P:peptidoglycan metabolic process"/>
    <property type="evidence" value="ECO:0007669"/>
    <property type="project" value="UniProtKB-UniRule"/>
</dbReference>
<keyword evidence="4" id="KW-1003">Cell membrane</keyword>
<dbReference type="NCBIfam" id="TIGR00413">
    <property type="entry name" value="rlpA"/>
    <property type="match status" value="1"/>
</dbReference>
<evidence type="ECO:0000313" key="8">
    <source>
        <dbReference type="Proteomes" id="UP000182769"/>
    </source>
</evidence>
<dbReference type="FunFam" id="2.40.40.10:FF:000003">
    <property type="entry name" value="Endolytic peptidoglycan transglycosylase RlpA"/>
    <property type="match status" value="1"/>
</dbReference>
<dbReference type="STRING" id="1137284.GCA_001418205_00211"/>
<accession>A0A0K6IH22</accession>
<feature type="domain" description="SPOR" evidence="6">
    <location>
        <begin position="229"/>
        <end position="308"/>
    </location>
</feature>
<dbReference type="Pfam" id="PF05036">
    <property type="entry name" value="SPOR"/>
    <property type="match status" value="1"/>
</dbReference>
<dbReference type="Proteomes" id="UP000182769">
    <property type="component" value="Unassembled WGS sequence"/>
</dbReference>
<dbReference type="GO" id="GO:0008932">
    <property type="term" value="F:lytic endotransglycosylase activity"/>
    <property type="evidence" value="ECO:0007669"/>
    <property type="project" value="UniProtKB-UniRule"/>
</dbReference>
<comment type="function">
    <text evidence="4">Lytic transglycosylase with a strong preference for naked glycan strands that lack stem peptides.</text>
</comment>
<dbReference type="InterPro" id="IPR007730">
    <property type="entry name" value="SPOR-like_dom"/>
</dbReference>
<dbReference type="PANTHER" id="PTHR34183:SF1">
    <property type="entry name" value="ENDOLYTIC PEPTIDOGLYCAN TRANSGLYCOSYLASE RLPA"/>
    <property type="match status" value="1"/>
</dbReference>
<sequence>MKVTKWLGLITAVGLTGCASTDHINGRDSIDYEKASGGGRYSILQDHAPSGDIKVDHLPDLIPKYEPKSRGGNKSPYEVWGKKYYVMDSASGYKAEGTASWYGQKFHGHRTSNGETYDMYAFSAAHKSLPLPTYLKVTNLDNQRSVIVRVNDRGPFHGDRLIDLSYAAAARLGYHKKGLARVRVEAITPKLGERYQVSNARTPVAVTPVAASAPVPAISKASVPESAPANDLLFSHLQLGAFSKQESARNLKQRLFESFDTAISIEVVHAPDGLYKVVVGPYENDQMLQTWQQKLEQAGFGKSVKVALAP</sequence>
<dbReference type="GO" id="GO:0071555">
    <property type="term" value="P:cell wall organization"/>
    <property type="evidence" value="ECO:0007669"/>
    <property type="project" value="UniProtKB-KW"/>
</dbReference>
<dbReference type="SUPFAM" id="SSF50685">
    <property type="entry name" value="Barwin-like endoglucanases"/>
    <property type="match status" value="1"/>
</dbReference>
<keyword evidence="2 4" id="KW-0456">Lyase</keyword>
<comment type="similarity">
    <text evidence="4 5">Belongs to the RlpA family.</text>
</comment>
<dbReference type="PROSITE" id="PS51257">
    <property type="entry name" value="PROKAR_LIPOPROTEIN"/>
    <property type="match status" value="1"/>
</dbReference>
<reference evidence="8" key="1">
    <citation type="submission" date="2015-08" db="EMBL/GenBank/DDBJ databases">
        <authorList>
            <person name="Varghese N."/>
        </authorList>
    </citation>
    <scope>NUCLEOTIDE SEQUENCE [LARGE SCALE GENOMIC DNA]</scope>
    <source>
        <strain evidence="8">JCM 18476</strain>
    </source>
</reference>
<organism evidence="7 8">
    <name type="scientific">Marinomonas fungiae</name>
    <dbReference type="NCBI Taxonomy" id="1137284"/>
    <lineage>
        <taxon>Bacteria</taxon>
        <taxon>Pseudomonadati</taxon>
        <taxon>Pseudomonadota</taxon>
        <taxon>Gammaproteobacteria</taxon>
        <taxon>Oceanospirillales</taxon>
        <taxon>Oceanospirillaceae</taxon>
        <taxon>Marinomonas</taxon>
    </lineage>
</organism>
<gene>
    <name evidence="4" type="primary">rlpA</name>
    <name evidence="7" type="ORF">Ga0061065_101211</name>
</gene>
<keyword evidence="4" id="KW-0564">Palmitate</keyword>
<keyword evidence="4 7" id="KW-0449">Lipoprotein</keyword>
<dbReference type="Gene3D" id="2.40.40.10">
    <property type="entry name" value="RlpA-like domain"/>
    <property type="match status" value="1"/>
</dbReference>
<evidence type="ECO:0000256" key="5">
    <source>
        <dbReference type="RuleBase" id="RU003495"/>
    </source>
</evidence>
<dbReference type="Pfam" id="PF03330">
    <property type="entry name" value="DPBB_1"/>
    <property type="match status" value="1"/>
</dbReference>